<evidence type="ECO:0000256" key="4">
    <source>
        <dbReference type="PIRSR" id="PIRSR000524-1"/>
    </source>
</evidence>
<dbReference type="InterPro" id="IPR015422">
    <property type="entry name" value="PyrdxlP-dep_Trfase_small"/>
</dbReference>
<dbReference type="AlphaFoldDB" id="A0A4Z0C0R0"/>
<sequence>MLTLDFHPSGRHFLQIPGPSPVPDRILRAISLPTIDHRGPEFGALGKRVLAGMQQVFQTEHPVVIYPASGTGAWEAALVNTLSRGDRVLMYETGHFASLWHKLATRLGLEAELLALPGGEGWRKGVQATLIEERLKADTGHAIKAVCVVHNETSTGATSDIEAVRRALDAARHPALLLVDTISGLAAADYRHDAWGVDVSISGSQKGLMLPPGISFNALSPRALQASRVAQLPRSFWAWDEMLELNASGYFPYTPTTNLLYGLAEACDMLLDRRTGGLEGVFARHRRWAEGVRAAVEAWGLELQCTEAASQSPVLTGVVTPPGVDADQVRHLIHQRFDLSLGTGLGRLKGRMFRIGHLGDCNDLTLMAALCGCEMGLKLAGVRLAGSGVIAAMAHFAAHPQPGALPCSGT</sequence>
<evidence type="ECO:0000259" key="6">
    <source>
        <dbReference type="Pfam" id="PF00266"/>
    </source>
</evidence>
<dbReference type="OrthoDB" id="9766472at2"/>
<protein>
    <submittedName>
        <fullName evidence="7">Aminotransferase class V-fold PLP-dependent enzyme</fullName>
    </submittedName>
</protein>
<dbReference type="Gene3D" id="3.90.1150.10">
    <property type="entry name" value="Aspartate Aminotransferase, domain 1"/>
    <property type="match status" value="1"/>
</dbReference>
<feature type="domain" description="Aminotransferase class V" evidence="6">
    <location>
        <begin position="49"/>
        <end position="335"/>
    </location>
</feature>
<dbReference type="GO" id="GO:0008453">
    <property type="term" value="F:alanine-glyoxylate transaminase activity"/>
    <property type="evidence" value="ECO:0007669"/>
    <property type="project" value="TreeGrafter"/>
</dbReference>
<organism evidence="7 8">
    <name type="scientific">Ramlibacter rhizophilus</name>
    <dbReference type="NCBI Taxonomy" id="1781167"/>
    <lineage>
        <taxon>Bacteria</taxon>
        <taxon>Pseudomonadati</taxon>
        <taxon>Pseudomonadota</taxon>
        <taxon>Betaproteobacteria</taxon>
        <taxon>Burkholderiales</taxon>
        <taxon>Comamonadaceae</taxon>
        <taxon>Ramlibacter</taxon>
    </lineage>
</organism>
<comment type="cofactor">
    <cofactor evidence="1 5">
        <name>pyridoxal 5'-phosphate</name>
        <dbReference type="ChEBI" id="CHEBI:597326"/>
    </cofactor>
</comment>
<accession>A0A4Z0C0R0</accession>
<comment type="caution">
    <text evidence="7">The sequence shown here is derived from an EMBL/GenBank/DDBJ whole genome shotgun (WGS) entry which is preliminary data.</text>
</comment>
<proteinExistence type="inferred from homology"/>
<feature type="modified residue" description="N6-(pyridoxal phosphate)lysine" evidence="5">
    <location>
        <position position="206"/>
    </location>
</feature>
<evidence type="ECO:0000256" key="5">
    <source>
        <dbReference type="PIRSR" id="PIRSR000524-50"/>
    </source>
</evidence>
<dbReference type="PIRSF" id="PIRSF000524">
    <property type="entry name" value="SPT"/>
    <property type="match status" value="1"/>
</dbReference>
<evidence type="ECO:0000256" key="2">
    <source>
        <dbReference type="ARBA" id="ARBA00009236"/>
    </source>
</evidence>
<dbReference type="Pfam" id="PF00266">
    <property type="entry name" value="Aminotran_5"/>
    <property type="match status" value="1"/>
</dbReference>
<dbReference type="EMBL" id="SMLL01000001">
    <property type="protein sequence ID" value="TFZ04502.1"/>
    <property type="molecule type" value="Genomic_DNA"/>
</dbReference>
<dbReference type="InterPro" id="IPR024169">
    <property type="entry name" value="SP_NH2Trfase/AEP_transaminase"/>
</dbReference>
<dbReference type="Proteomes" id="UP000297564">
    <property type="component" value="Unassembled WGS sequence"/>
</dbReference>
<feature type="binding site" evidence="4">
    <location>
        <position position="354"/>
    </location>
    <ligand>
        <name>substrate</name>
    </ligand>
</feature>
<evidence type="ECO:0000256" key="1">
    <source>
        <dbReference type="ARBA" id="ARBA00001933"/>
    </source>
</evidence>
<dbReference type="InterPro" id="IPR015424">
    <property type="entry name" value="PyrdxlP-dep_Trfase"/>
</dbReference>
<dbReference type="GO" id="GO:0004760">
    <property type="term" value="F:L-serine-pyruvate transaminase activity"/>
    <property type="evidence" value="ECO:0007669"/>
    <property type="project" value="TreeGrafter"/>
</dbReference>
<keyword evidence="7" id="KW-0808">Transferase</keyword>
<evidence type="ECO:0000313" key="7">
    <source>
        <dbReference type="EMBL" id="TFZ04502.1"/>
    </source>
</evidence>
<dbReference type="SUPFAM" id="SSF53383">
    <property type="entry name" value="PLP-dependent transferases"/>
    <property type="match status" value="1"/>
</dbReference>
<reference evidence="7 8" key="1">
    <citation type="submission" date="2019-03" db="EMBL/GenBank/DDBJ databases">
        <title>Ramlibacter rhizophilus CCTCC AB2015357, whole genome shotgun sequence.</title>
        <authorList>
            <person name="Zhang X."/>
            <person name="Feng G."/>
            <person name="Zhu H."/>
        </authorList>
    </citation>
    <scope>NUCLEOTIDE SEQUENCE [LARGE SCALE GENOMIC DNA]</scope>
    <source>
        <strain evidence="7 8">CCTCC AB2015357</strain>
    </source>
</reference>
<dbReference type="PANTHER" id="PTHR21152">
    <property type="entry name" value="AMINOTRANSFERASE CLASS V"/>
    <property type="match status" value="1"/>
</dbReference>
<dbReference type="FunFam" id="3.40.640.10:FF:000054">
    <property type="entry name" value="Serine--glyoxylate aminotransferase"/>
    <property type="match status" value="1"/>
</dbReference>
<dbReference type="InterPro" id="IPR000192">
    <property type="entry name" value="Aminotrans_V_dom"/>
</dbReference>
<dbReference type="PANTHER" id="PTHR21152:SF40">
    <property type="entry name" value="ALANINE--GLYOXYLATE AMINOTRANSFERASE"/>
    <property type="match status" value="1"/>
</dbReference>
<name>A0A4Z0C0R0_9BURK</name>
<evidence type="ECO:0000313" key="8">
    <source>
        <dbReference type="Proteomes" id="UP000297564"/>
    </source>
</evidence>
<keyword evidence="8" id="KW-1185">Reference proteome</keyword>
<gene>
    <name evidence="7" type="ORF">EZ242_01765</name>
</gene>
<dbReference type="GO" id="GO:0019265">
    <property type="term" value="P:glycine biosynthetic process, by transamination of glyoxylate"/>
    <property type="evidence" value="ECO:0007669"/>
    <property type="project" value="TreeGrafter"/>
</dbReference>
<comment type="similarity">
    <text evidence="2">Belongs to the class-V pyridoxal-phosphate-dependent aminotransferase family.</text>
</comment>
<keyword evidence="3 5" id="KW-0663">Pyridoxal phosphate</keyword>
<keyword evidence="7" id="KW-0032">Aminotransferase</keyword>
<dbReference type="RefSeq" id="WP_135283384.1">
    <property type="nucleotide sequence ID" value="NZ_SMLL01000001.1"/>
</dbReference>
<dbReference type="Gene3D" id="3.40.640.10">
    <property type="entry name" value="Type I PLP-dependent aspartate aminotransferase-like (Major domain)"/>
    <property type="match status" value="1"/>
</dbReference>
<evidence type="ECO:0000256" key="3">
    <source>
        <dbReference type="ARBA" id="ARBA00022898"/>
    </source>
</evidence>
<dbReference type="InterPro" id="IPR015421">
    <property type="entry name" value="PyrdxlP-dep_Trfase_major"/>
</dbReference>